<protein>
    <recommendedName>
        <fullName evidence="4">Transcription factor domain-containing protein</fullName>
    </recommendedName>
</protein>
<evidence type="ECO:0008006" key="4">
    <source>
        <dbReference type="Google" id="ProtNLM"/>
    </source>
</evidence>
<dbReference type="CDD" id="cd12148">
    <property type="entry name" value="fungal_TF_MHR"/>
    <property type="match status" value="1"/>
</dbReference>
<dbReference type="InterPro" id="IPR050987">
    <property type="entry name" value="AtrR-like"/>
</dbReference>
<dbReference type="PANTHER" id="PTHR46910:SF1">
    <property type="entry name" value="MISCELLANEOUS ZN(II)2CYS6 TRANSCRIPTION FACTOR (EUROFUNG)-RELATED"/>
    <property type="match status" value="1"/>
</dbReference>
<accession>A0A1Y2BWT4</accession>
<dbReference type="GO" id="GO:0003700">
    <property type="term" value="F:DNA-binding transcription factor activity"/>
    <property type="evidence" value="ECO:0007669"/>
    <property type="project" value="InterPro"/>
</dbReference>
<evidence type="ECO:0000313" key="2">
    <source>
        <dbReference type="EMBL" id="ORY39124.1"/>
    </source>
</evidence>
<evidence type="ECO:0000313" key="3">
    <source>
        <dbReference type="Proteomes" id="UP000193642"/>
    </source>
</evidence>
<name>A0A1Y2BWT4_9FUNG</name>
<dbReference type="EMBL" id="MCGO01000041">
    <property type="protein sequence ID" value="ORY39124.1"/>
    <property type="molecule type" value="Genomic_DNA"/>
</dbReference>
<evidence type="ECO:0000256" key="1">
    <source>
        <dbReference type="ARBA" id="ARBA00023242"/>
    </source>
</evidence>
<dbReference type="PANTHER" id="PTHR46910">
    <property type="entry name" value="TRANSCRIPTION FACTOR PDR1"/>
    <property type="match status" value="1"/>
</dbReference>
<sequence>MSSFEAPIDAIADEIWELEDPDLMPTMDDWLLMFNRLTNFGTDWPIHGHFDADAFLRNFMRVSPALRLILCAGAAARYIENPAVKFNYYNRARKAVLHALERPPSLETVIACTGVVSFAYAFSQLEVGNQFLLWSIKMCVELRLNTDPDESPWLYALNLSPRQKEERRRVCWSVVVRYAWNMALLNDEMSFDIDCSNLKAPSAVYDDQPIFVSCAMMKTECETLQSIAKIKRHFMVPPQSIYELFYSKKYADFHLCYTAVLSNFPRNLLLESSLVESISPTEEIEFIAKVKASEDFIVHLKMNINGAKSILHRPRMMVSGLASFAPNRLSSEQRVLMADSITTCVTCALRNIELFNFGTRQSRQGPFGFDSGADSLFEAIIVIWFIYCRMNPEWWNYLSYRVVDFKVLRINLTQVVEFLFGLERLEVGRLASASPRLQCTWAMLVEIDQVTLLGLPTLSIDNMDLNVAGLELGLKIMSLGKDSNFKEDDAVITEPLAFMGLLGAQVSDGIRWKGRSEESWRLFWKLNG</sequence>
<dbReference type="Proteomes" id="UP000193642">
    <property type="component" value="Unassembled WGS sequence"/>
</dbReference>
<dbReference type="AlphaFoldDB" id="A0A1Y2BWT4"/>
<organism evidence="2 3">
    <name type="scientific">Rhizoclosmatium globosum</name>
    <dbReference type="NCBI Taxonomy" id="329046"/>
    <lineage>
        <taxon>Eukaryota</taxon>
        <taxon>Fungi</taxon>
        <taxon>Fungi incertae sedis</taxon>
        <taxon>Chytridiomycota</taxon>
        <taxon>Chytridiomycota incertae sedis</taxon>
        <taxon>Chytridiomycetes</taxon>
        <taxon>Chytridiales</taxon>
        <taxon>Chytriomycetaceae</taxon>
        <taxon>Rhizoclosmatium</taxon>
    </lineage>
</organism>
<comment type="caution">
    <text evidence="2">The sequence shown here is derived from an EMBL/GenBank/DDBJ whole genome shotgun (WGS) entry which is preliminary data.</text>
</comment>
<gene>
    <name evidence="2" type="ORF">BCR33DRAFT_418391</name>
</gene>
<reference evidence="2 3" key="1">
    <citation type="submission" date="2016-07" db="EMBL/GenBank/DDBJ databases">
        <title>Pervasive Adenine N6-methylation of Active Genes in Fungi.</title>
        <authorList>
            <consortium name="DOE Joint Genome Institute"/>
            <person name="Mondo S.J."/>
            <person name="Dannebaum R.O."/>
            <person name="Kuo R.C."/>
            <person name="Labutti K."/>
            <person name="Haridas S."/>
            <person name="Kuo A."/>
            <person name="Salamov A."/>
            <person name="Ahrendt S.R."/>
            <person name="Lipzen A."/>
            <person name="Sullivan W."/>
            <person name="Andreopoulos W.B."/>
            <person name="Clum A."/>
            <person name="Lindquist E."/>
            <person name="Daum C."/>
            <person name="Ramamoorthy G.K."/>
            <person name="Gryganskyi A."/>
            <person name="Culley D."/>
            <person name="Magnuson J.K."/>
            <person name="James T.Y."/>
            <person name="O'Malley M.A."/>
            <person name="Stajich J.E."/>
            <person name="Spatafora J.W."/>
            <person name="Visel A."/>
            <person name="Grigoriev I.V."/>
        </authorList>
    </citation>
    <scope>NUCLEOTIDE SEQUENCE [LARGE SCALE GENOMIC DNA]</scope>
    <source>
        <strain evidence="2 3">JEL800</strain>
    </source>
</reference>
<keyword evidence="1" id="KW-0539">Nucleus</keyword>
<keyword evidence="3" id="KW-1185">Reference proteome</keyword>
<proteinExistence type="predicted"/>